<evidence type="ECO:0000313" key="2">
    <source>
        <dbReference type="Proteomes" id="UP000217954"/>
    </source>
</evidence>
<dbReference type="InterPro" id="IPR024747">
    <property type="entry name" value="Pyridox_Oxase-rel"/>
</dbReference>
<evidence type="ECO:0000313" key="1">
    <source>
        <dbReference type="EMBL" id="BAX96349.1"/>
    </source>
</evidence>
<gene>
    <name evidence="1" type="ORF">MSTE_01015</name>
</gene>
<reference evidence="2" key="1">
    <citation type="journal article" date="2017" name="Genome Announc.">
        <title>Complete Genome Sequence of Mycobacterium stephanolepidis.</title>
        <authorList>
            <person name="Fukano H."/>
            <person name="Yoshida M."/>
            <person name="Katayama Y."/>
            <person name="Omatsu T."/>
            <person name="Mizutani T."/>
            <person name="Kurata O."/>
            <person name="Wada S."/>
            <person name="Hoshino Y."/>
        </authorList>
    </citation>
    <scope>NUCLEOTIDE SEQUENCE [LARGE SCALE GENOMIC DNA]</scope>
    <source>
        <strain evidence="2">NJB0901</strain>
    </source>
</reference>
<evidence type="ECO:0008006" key="3">
    <source>
        <dbReference type="Google" id="ProtNLM"/>
    </source>
</evidence>
<dbReference type="KEGG" id="mste:MSTE_01015"/>
<proteinExistence type="predicted"/>
<organism evidence="1 2">
    <name type="scientific">[Mycobacterium] stephanolepidis</name>
    <dbReference type="NCBI Taxonomy" id="1520670"/>
    <lineage>
        <taxon>Bacteria</taxon>
        <taxon>Bacillati</taxon>
        <taxon>Actinomycetota</taxon>
        <taxon>Actinomycetes</taxon>
        <taxon>Mycobacteriales</taxon>
        <taxon>Mycobacteriaceae</taxon>
        <taxon>Mycobacteroides</taxon>
    </lineage>
</organism>
<dbReference type="EMBL" id="AP018165">
    <property type="protein sequence ID" value="BAX96349.1"/>
    <property type="molecule type" value="Genomic_DNA"/>
</dbReference>
<sequence length="155" mass="16765">MLAAAVGDHAVMTPDSQPVTLLEKYESWTLLSSAKLGRLVVVIDGRPEIFPINFVTQRGTVLFRTAEGTKLFGAVVSDEVLFEADDHNDIGGWSVVVRGAAQVLNSSADIDEADQGGLYPWIPTVKLHYVRVIPAQITGRRFVFGHEPDGGHVPG</sequence>
<dbReference type="Gene3D" id="2.30.110.10">
    <property type="entry name" value="Electron Transport, Fmn-binding Protein, Chain A"/>
    <property type="match status" value="1"/>
</dbReference>
<accession>A0A1Z4ETR1</accession>
<dbReference type="InterPro" id="IPR012349">
    <property type="entry name" value="Split_barrel_FMN-bd"/>
</dbReference>
<reference evidence="1 2" key="2">
    <citation type="journal article" date="2017" name="Int. J. Syst. Evol. Microbiol.">
        <title>Mycobacterium stephanolepidis sp. nov., a rapidly growing species related to Mycobacterium chelonae, isolated from marine teleost fish, Stephanolepis cirrhifer.</title>
        <authorList>
            <person name="Fukano H."/>
            <person name="Wada S."/>
            <person name="Kurata O."/>
            <person name="Katayama K."/>
            <person name="Fujiwara N."/>
            <person name="Hoshino Y."/>
        </authorList>
    </citation>
    <scope>NUCLEOTIDE SEQUENCE [LARGE SCALE GENOMIC DNA]</scope>
    <source>
        <strain evidence="1 2">NJB0901</strain>
    </source>
</reference>
<dbReference type="Pfam" id="PF12900">
    <property type="entry name" value="Pyridox_ox_2"/>
    <property type="match status" value="1"/>
</dbReference>
<dbReference type="Proteomes" id="UP000217954">
    <property type="component" value="Chromosome"/>
</dbReference>
<name>A0A1Z4ETR1_9MYCO</name>
<keyword evidence="2" id="KW-1185">Reference proteome</keyword>
<protein>
    <recommendedName>
        <fullName evidence="3">Pyridoxamine 5'-phosphate oxidase</fullName>
    </recommendedName>
</protein>
<dbReference type="AlphaFoldDB" id="A0A1Z4ETR1"/>
<dbReference type="SUPFAM" id="SSF50475">
    <property type="entry name" value="FMN-binding split barrel"/>
    <property type="match status" value="1"/>
</dbReference>